<feature type="transmembrane region" description="Helical" evidence="1">
    <location>
        <begin position="100"/>
        <end position="119"/>
    </location>
</feature>
<proteinExistence type="predicted"/>
<evidence type="ECO:0000313" key="3">
    <source>
        <dbReference type="Proteomes" id="UP000540412"/>
    </source>
</evidence>
<sequence>MSGPGTVAVAAGAILVAAIPWDGGAPLALAGRLLVAVLVLAGLRSLWPAGVAVVLAAAAMARFGASAGEMALAGLAATAYLAGARGLAHRDDRIELSVRAATAGGYGLAAWGACAAVVAVPWAPLLAPVAGLIWIVLSLRALYDGGRRAGRQRHVRGSDQADDDPAHRTVLEDSHVGISNNR</sequence>
<dbReference type="AlphaFoldDB" id="A0A7W9PA43"/>
<evidence type="ECO:0000313" key="2">
    <source>
        <dbReference type="EMBL" id="MBB5912216.1"/>
    </source>
</evidence>
<evidence type="ECO:0000256" key="1">
    <source>
        <dbReference type="SAM" id="Phobius"/>
    </source>
</evidence>
<keyword evidence="1" id="KW-0472">Membrane</keyword>
<feature type="transmembrane region" description="Helical" evidence="1">
    <location>
        <begin position="6"/>
        <end position="21"/>
    </location>
</feature>
<keyword evidence="1" id="KW-1133">Transmembrane helix</keyword>
<dbReference type="EMBL" id="JACHIT010000001">
    <property type="protein sequence ID" value="MBB5912216.1"/>
    <property type="molecule type" value="Genomic_DNA"/>
</dbReference>
<gene>
    <name evidence="2" type="ORF">BJY24_001083</name>
</gene>
<feature type="transmembrane region" description="Helical" evidence="1">
    <location>
        <begin position="33"/>
        <end position="58"/>
    </location>
</feature>
<keyword evidence="3" id="KW-1185">Reference proteome</keyword>
<accession>A0A7W9PA43</accession>
<comment type="caution">
    <text evidence="2">The sequence shown here is derived from an EMBL/GenBank/DDBJ whole genome shotgun (WGS) entry which is preliminary data.</text>
</comment>
<keyword evidence="1" id="KW-0812">Transmembrane</keyword>
<reference evidence="2 3" key="1">
    <citation type="submission" date="2020-08" db="EMBL/GenBank/DDBJ databases">
        <title>Sequencing the genomes of 1000 actinobacteria strains.</title>
        <authorList>
            <person name="Klenk H.-P."/>
        </authorList>
    </citation>
    <scope>NUCLEOTIDE SEQUENCE [LARGE SCALE GENOMIC DNA]</scope>
    <source>
        <strain evidence="2 3">DSM 43582</strain>
    </source>
</reference>
<feature type="transmembrane region" description="Helical" evidence="1">
    <location>
        <begin position="70"/>
        <end position="88"/>
    </location>
</feature>
<name>A0A7W9PA43_9NOCA</name>
<dbReference type="Proteomes" id="UP000540412">
    <property type="component" value="Unassembled WGS sequence"/>
</dbReference>
<organism evidence="2 3">
    <name type="scientific">Nocardia transvalensis</name>
    <dbReference type="NCBI Taxonomy" id="37333"/>
    <lineage>
        <taxon>Bacteria</taxon>
        <taxon>Bacillati</taxon>
        <taxon>Actinomycetota</taxon>
        <taxon>Actinomycetes</taxon>
        <taxon>Mycobacteriales</taxon>
        <taxon>Nocardiaceae</taxon>
        <taxon>Nocardia</taxon>
    </lineage>
</organism>
<protein>
    <submittedName>
        <fullName evidence="2">Uncharacterized protein</fullName>
    </submittedName>
</protein>
<feature type="transmembrane region" description="Helical" evidence="1">
    <location>
        <begin position="125"/>
        <end position="143"/>
    </location>
</feature>
<dbReference type="RefSeq" id="WP_157185695.1">
    <property type="nucleotide sequence ID" value="NZ_JACHIT010000001.1"/>
</dbReference>